<proteinExistence type="predicted"/>
<name>A0A183IPC2_9BILA</name>
<dbReference type="EMBL" id="UZAM01009015">
    <property type="protein sequence ID" value="VDP07324.1"/>
    <property type="molecule type" value="Genomic_DNA"/>
</dbReference>
<dbReference type="Proteomes" id="UP000270296">
    <property type="component" value="Unassembled WGS sequence"/>
</dbReference>
<gene>
    <name evidence="1" type="ORF">SBAD_LOCUS5469</name>
</gene>
<reference evidence="1 2" key="2">
    <citation type="submission" date="2018-11" db="EMBL/GenBank/DDBJ databases">
        <authorList>
            <consortium name="Pathogen Informatics"/>
        </authorList>
    </citation>
    <scope>NUCLEOTIDE SEQUENCE [LARGE SCALE GENOMIC DNA]</scope>
</reference>
<organism evidence="3">
    <name type="scientific">Soboliphyme baturini</name>
    <dbReference type="NCBI Taxonomy" id="241478"/>
    <lineage>
        <taxon>Eukaryota</taxon>
        <taxon>Metazoa</taxon>
        <taxon>Ecdysozoa</taxon>
        <taxon>Nematoda</taxon>
        <taxon>Enoplea</taxon>
        <taxon>Dorylaimia</taxon>
        <taxon>Dioctophymatida</taxon>
        <taxon>Dioctophymatoidea</taxon>
        <taxon>Soboliphymatidae</taxon>
        <taxon>Soboliphyme</taxon>
    </lineage>
</organism>
<reference evidence="3" key="1">
    <citation type="submission" date="2016-06" db="UniProtKB">
        <authorList>
            <consortium name="WormBaseParasite"/>
        </authorList>
    </citation>
    <scope>IDENTIFICATION</scope>
</reference>
<protein>
    <submittedName>
        <fullName evidence="1 3">Uncharacterized protein</fullName>
    </submittedName>
</protein>
<accession>A0A183IPC2</accession>
<dbReference type="WBParaSite" id="SBAD_0000569101-mRNA-1">
    <property type="protein sequence ID" value="SBAD_0000569101-mRNA-1"/>
    <property type="gene ID" value="SBAD_0000569101"/>
</dbReference>
<sequence>MSKPSVALGLAFDGAGHGTEAEAVEMELRRRIFKRGLMNTEMGNLKFDHREVLSWTALTQESAVAGLRADTVSFCRARVDLPTSLIVRSIDRSVTDKREDGTTGFLVDAALPLRLYTSTVHRYIAGVFSISAFYRATVLEHLLYFSSEIMRPVMRTASREPFTQLLDNASFTARQAAVFHNVSFRRKALTDDSSPFCAVQRKNRRTRRLSRGAWRLLEANRLSVPASTTTTTSMSVPSLHPLCRRYSADDRFFKFWYAFAFGSNALTV</sequence>
<evidence type="ECO:0000313" key="1">
    <source>
        <dbReference type="EMBL" id="VDP07324.1"/>
    </source>
</evidence>
<evidence type="ECO:0000313" key="3">
    <source>
        <dbReference type="WBParaSite" id="SBAD_0000569101-mRNA-1"/>
    </source>
</evidence>
<keyword evidence="2" id="KW-1185">Reference proteome</keyword>
<dbReference type="AlphaFoldDB" id="A0A183IPC2"/>
<evidence type="ECO:0000313" key="2">
    <source>
        <dbReference type="Proteomes" id="UP000270296"/>
    </source>
</evidence>